<dbReference type="PANTHER" id="PTHR30620">
    <property type="entry name" value="PERIPLASMIC BETA-GLUCOSIDASE-RELATED"/>
    <property type="match status" value="1"/>
</dbReference>
<evidence type="ECO:0000256" key="1">
    <source>
        <dbReference type="ARBA" id="ARBA00022801"/>
    </source>
</evidence>
<dbReference type="AlphaFoldDB" id="A0AAV2D767"/>
<keyword evidence="1" id="KW-0378">Hydrolase</keyword>
<name>A0AAV2D767_9ROSI</name>
<proteinExistence type="predicted"/>
<dbReference type="InterPro" id="IPR051915">
    <property type="entry name" value="Cellulose_Degrad_GH3"/>
</dbReference>
<organism evidence="2 3">
    <name type="scientific">Linum trigynum</name>
    <dbReference type="NCBI Taxonomy" id="586398"/>
    <lineage>
        <taxon>Eukaryota</taxon>
        <taxon>Viridiplantae</taxon>
        <taxon>Streptophyta</taxon>
        <taxon>Embryophyta</taxon>
        <taxon>Tracheophyta</taxon>
        <taxon>Spermatophyta</taxon>
        <taxon>Magnoliopsida</taxon>
        <taxon>eudicotyledons</taxon>
        <taxon>Gunneridae</taxon>
        <taxon>Pentapetalae</taxon>
        <taxon>rosids</taxon>
        <taxon>fabids</taxon>
        <taxon>Malpighiales</taxon>
        <taxon>Linaceae</taxon>
        <taxon>Linum</taxon>
    </lineage>
</organism>
<dbReference type="GO" id="GO:0008422">
    <property type="term" value="F:beta-glucosidase activity"/>
    <property type="evidence" value="ECO:0007669"/>
    <property type="project" value="TreeGrafter"/>
</dbReference>
<evidence type="ECO:0000313" key="3">
    <source>
        <dbReference type="Proteomes" id="UP001497516"/>
    </source>
</evidence>
<gene>
    <name evidence="2" type="ORF">LTRI10_LOCUS11262</name>
</gene>
<dbReference type="PANTHER" id="PTHR30620:SF35">
    <property type="entry name" value="GLYCOSYL HYDROLASE FAMILY PROTEIN"/>
    <property type="match status" value="1"/>
</dbReference>
<dbReference type="SUPFAM" id="SSF52279">
    <property type="entry name" value="Beta-D-glucan exohydrolase, C-terminal domain"/>
    <property type="match status" value="1"/>
</dbReference>
<protein>
    <submittedName>
        <fullName evidence="2">Uncharacterized protein</fullName>
    </submittedName>
</protein>
<sequence length="72" mass="8239">MLPDELSGYLMQAHRDLEREAMRKSLVLLKNGKNGTQPLLPLPKKASRILVVGTPSQPLIQYFMVMMHTIEY</sequence>
<accession>A0AAV2D767</accession>
<reference evidence="2 3" key="1">
    <citation type="submission" date="2024-04" db="EMBL/GenBank/DDBJ databases">
        <authorList>
            <person name="Fracassetti M."/>
        </authorList>
    </citation>
    <scope>NUCLEOTIDE SEQUENCE [LARGE SCALE GENOMIC DNA]</scope>
</reference>
<evidence type="ECO:0000313" key="2">
    <source>
        <dbReference type="EMBL" id="CAL1367759.1"/>
    </source>
</evidence>
<dbReference type="EMBL" id="OZ034815">
    <property type="protein sequence ID" value="CAL1367759.1"/>
    <property type="molecule type" value="Genomic_DNA"/>
</dbReference>
<dbReference type="Proteomes" id="UP001497516">
    <property type="component" value="Chromosome 2"/>
</dbReference>
<dbReference type="GO" id="GO:0009251">
    <property type="term" value="P:glucan catabolic process"/>
    <property type="evidence" value="ECO:0007669"/>
    <property type="project" value="TreeGrafter"/>
</dbReference>
<dbReference type="Gene3D" id="3.40.50.1700">
    <property type="entry name" value="Glycoside hydrolase family 3 C-terminal domain"/>
    <property type="match status" value="1"/>
</dbReference>
<keyword evidence="3" id="KW-1185">Reference proteome</keyword>
<dbReference type="InterPro" id="IPR036881">
    <property type="entry name" value="Glyco_hydro_3_C_sf"/>
</dbReference>